<comment type="subcellular location">
    <subcellularLocation>
        <location evidence="1">Nucleus</location>
    </subcellularLocation>
</comment>
<feature type="compositionally biased region" description="Acidic residues" evidence="8">
    <location>
        <begin position="463"/>
        <end position="472"/>
    </location>
</feature>
<dbReference type="GO" id="GO:0006289">
    <property type="term" value="P:nucleotide-excision repair"/>
    <property type="evidence" value="ECO:0007669"/>
    <property type="project" value="InterPro"/>
</dbReference>
<comment type="similarity">
    <text evidence="2">Belongs to the TFB1 family.</text>
</comment>
<dbReference type="Pfam" id="PF08567">
    <property type="entry name" value="PH_TFIIH"/>
    <property type="match status" value="1"/>
</dbReference>
<keyword evidence="3" id="KW-0677">Repeat</keyword>
<evidence type="ECO:0000256" key="4">
    <source>
        <dbReference type="ARBA" id="ARBA00023015"/>
    </source>
</evidence>
<feature type="compositionally biased region" description="Polar residues" evidence="8">
    <location>
        <begin position="473"/>
        <end position="494"/>
    </location>
</feature>
<keyword evidence="6" id="KW-0539">Nucleus</keyword>
<dbReference type="InterPro" id="IPR013876">
    <property type="entry name" value="TFIIH_BTF_p62_N"/>
</dbReference>
<dbReference type="InterPro" id="IPR011993">
    <property type="entry name" value="PH-like_dom_sf"/>
</dbReference>
<name>A0A6G1LC86_9PEZI</name>
<evidence type="ECO:0000256" key="1">
    <source>
        <dbReference type="ARBA" id="ARBA00004123"/>
    </source>
</evidence>
<dbReference type="PANTHER" id="PTHR12856">
    <property type="entry name" value="TRANSCRIPTION INITIATION FACTOR IIH-RELATED"/>
    <property type="match status" value="1"/>
</dbReference>
<feature type="domain" description="BSD" evidence="9">
    <location>
        <begin position="229"/>
        <end position="281"/>
    </location>
</feature>
<keyword evidence="4" id="KW-0805">Transcription regulation</keyword>
<protein>
    <recommendedName>
        <fullName evidence="9">BSD domain-containing protein</fullName>
    </recommendedName>
</protein>
<evidence type="ECO:0000256" key="3">
    <source>
        <dbReference type="ARBA" id="ARBA00022737"/>
    </source>
</evidence>
<dbReference type="AlphaFoldDB" id="A0A6G1LC86"/>
<dbReference type="SUPFAM" id="SSF50729">
    <property type="entry name" value="PH domain-like"/>
    <property type="match status" value="1"/>
</dbReference>
<evidence type="ECO:0000256" key="8">
    <source>
        <dbReference type="SAM" id="MobiDB-lite"/>
    </source>
</evidence>
<evidence type="ECO:0000256" key="5">
    <source>
        <dbReference type="ARBA" id="ARBA00023163"/>
    </source>
</evidence>
<reference evidence="10" key="1">
    <citation type="journal article" date="2020" name="Stud. Mycol.">
        <title>101 Dothideomycetes genomes: a test case for predicting lifestyles and emergence of pathogens.</title>
        <authorList>
            <person name="Haridas S."/>
            <person name="Albert R."/>
            <person name="Binder M."/>
            <person name="Bloem J."/>
            <person name="Labutti K."/>
            <person name="Salamov A."/>
            <person name="Andreopoulos B."/>
            <person name="Baker S."/>
            <person name="Barry K."/>
            <person name="Bills G."/>
            <person name="Bluhm B."/>
            <person name="Cannon C."/>
            <person name="Castanera R."/>
            <person name="Culley D."/>
            <person name="Daum C."/>
            <person name="Ezra D."/>
            <person name="Gonzalez J."/>
            <person name="Henrissat B."/>
            <person name="Kuo A."/>
            <person name="Liang C."/>
            <person name="Lipzen A."/>
            <person name="Lutzoni F."/>
            <person name="Magnuson J."/>
            <person name="Mondo S."/>
            <person name="Nolan M."/>
            <person name="Ohm R."/>
            <person name="Pangilinan J."/>
            <person name="Park H.-J."/>
            <person name="Ramirez L."/>
            <person name="Alfaro M."/>
            <person name="Sun H."/>
            <person name="Tritt A."/>
            <person name="Yoshinaga Y."/>
            <person name="Zwiers L.-H."/>
            <person name="Turgeon B."/>
            <person name="Goodwin S."/>
            <person name="Spatafora J."/>
            <person name="Crous P."/>
            <person name="Grigoriev I."/>
        </authorList>
    </citation>
    <scope>NUCLEOTIDE SEQUENCE</scope>
    <source>
        <strain evidence="10">CBS 116005</strain>
    </source>
</reference>
<keyword evidence="5" id="KW-0804">Transcription</keyword>
<feature type="compositionally biased region" description="Basic and acidic residues" evidence="8">
    <location>
        <begin position="418"/>
        <end position="427"/>
    </location>
</feature>
<dbReference type="Gene3D" id="1.10.3970.10">
    <property type="entry name" value="BSD domain"/>
    <property type="match status" value="1"/>
</dbReference>
<dbReference type="InterPro" id="IPR035925">
    <property type="entry name" value="BSD_dom_sf"/>
</dbReference>
<accession>A0A6G1LC86</accession>
<gene>
    <name evidence="10" type="ORF">EJ03DRAFT_326438</name>
</gene>
<feature type="coiled-coil region" evidence="7">
    <location>
        <begin position="566"/>
        <end position="600"/>
    </location>
</feature>
<evidence type="ECO:0000256" key="6">
    <source>
        <dbReference type="ARBA" id="ARBA00023242"/>
    </source>
</evidence>
<dbReference type="GO" id="GO:0006351">
    <property type="term" value="P:DNA-templated transcription"/>
    <property type="evidence" value="ECO:0007669"/>
    <property type="project" value="InterPro"/>
</dbReference>
<dbReference type="SMART" id="SM00751">
    <property type="entry name" value="BSD"/>
    <property type="match status" value="2"/>
</dbReference>
<evidence type="ECO:0000256" key="2">
    <source>
        <dbReference type="ARBA" id="ARBA00009448"/>
    </source>
</evidence>
<dbReference type="OrthoDB" id="360521at2759"/>
<dbReference type="InterPro" id="IPR027079">
    <property type="entry name" value="Tfb1/GTF2H1"/>
</dbReference>
<keyword evidence="11" id="KW-1185">Reference proteome</keyword>
<dbReference type="GO" id="GO:0000439">
    <property type="term" value="C:transcription factor TFIIH core complex"/>
    <property type="evidence" value="ECO:0007669"/>
    <property type="project" value="InterPro"/>
</dbReference>
<organism evidence="10 11">
    <name type="scientific">Teratosphaeria nubilosa</name>
    <dbReference type="NCBI Taxonomy" id="161662"/>
    <lineage>
        <taxon>Eukaryota</taxon>
        <taxon>Fungi</taxon>
        <taxon>Dikarya</taxon>
        <taxon>Ascomycota</taxon>
        <taxon>Pezizomycotina</taxon>
        <taxon>Dothideomycetes</taxon>
        <taxon>Dothideomycetidae</taxon>
        <taxon>Mycosphaerellales</taxon>
        <taxon>Teratosphaeriaceae</taxon>
        <taxon>Teratosphaeria</taxon>
    </lineage>
</organism>
<sequence length="659" mass="73386">MSPSIKASVSYKKKDGSLTVSDDKRYLFWTPAQPPGASPSVTVPVADITNLQQTPESSPKIALKVFIKEESHVFSFTSKNAARKEQEAVTNTLRDIIAANKAGVTAQLAPAAAASTPGKEGGDAGQSAAMAIAKAVSSKQDDSWYDDNKLKNDVQLQRSLLAANKPLNDRFAQALKDKPESVSVAQFNTQFWSTRLHLLRAFAIEKAQKEGEYNVLPEIKYKTIIGDNGEPTKQLSVTGQQIKLIFKQYPVVRQAYNETVPKQLNENSFWQRFFQSRLLKKIKGDRIDRIDPQDPVLDRYLDFTENRGPASLSHVPQVIDLEGNEWNTSYKVNREGWEMRAERHDEPLFHTLNNLSTRLLSHVAPEDSEAHGPIGMDEETFQQLQLRDLARNDEDNRAVLNVREQQRHAGAAEDDLSADARRYRQQDSSKVLSNLRSGLRPSHLGSDDRGSLRLDQVIGFTSDGDDSDEEDASTPQTNGARTKPTKVSTRIGSHTAISSATSNILSSINSRRSHATDTASNLQGLSQDTFDTLTITHNTTTEFLHYFWTLFHSGDSSKTSELASLIKTLNNSLDRINAVAEQAEKERQAEVEKARKYVKQYYERTGKKRKLDESQIGGGRAVVEAIVRPTVGALREATERYRSVLEVQTREMQAVTAAG</sequence>
<dbReference type="Gene3D" id="2.30.29.30">
    <property type="entry name" value="Pleckstrin-homology domain (PH domain)/Phosphotyrosine-binding domain (PTB)"/>
    <property type="match status" value="1"/>
</dbReference>
<dbReference type="CDD" id="cd13229">
    <property type="entry name" value="PH_TFIIH"/>
    <property type="match status" value="1"/>
</dbReference>
<evidence type="ECO:0000313" key="11">
    <source>
        <dbReference type="Proteomes" id="UP000799436"/>
    </source>
</evidence>
<dbReference type="InterPro" id="IPR005607">
    <property type="entry name" value="BSD_dom"/>
</dbReference>
<proteinExistence type="inferred from homology"/>
<dbReference type="Pfam" id="PF03909">
    <property type="entry name" value="BSD"/>
    <property type="match status" value="2"/>
</dbReference>
<dbReference type="SUPFAM" id="SSF140383">
    <property type="entry name" value="BSD domain-like"/>
    <property type="match status" value="1"/>
</dbReference>
<evidence type="ECO:0000256" key="7">
    <source>
        <dbReference type="SAM" id="Coils"/>
    </source>
</evidence>
<evidence type="ECO:0000259" key="9">
    <source>
        <dbReference type="PROSITE" id="PS50858"/>
    </source>
</evidence>
<dbReference type="EMBL" id="ML995825">
    <property type="protein sequence ID" value="KAF2770551.1"/>
    <property type="molecule type" value="Genomic_DNA"/>
</dbReference>
<evidence type="ECO:0000313" key="10">
    <source>
        <dbReference type="EMBL" id="KAF2770551.1"/>
    </source>
</evidence>
<keyword evidence="7" id="KW-0175">Coiled coil</keyword>
<dbReference type="PROSITE" id="PS50858">
    <property type="entry name" value="BSD"/>
    <property type="match status" value="1"/>
</dbReference>
<feature type="region of interest" description="Disordered" evidence="8">
    <location>
        <begin position="401"/>
        <end position="494"/>
    </location>
</feature>
<dbReference type="Proteomes" id="UP000799436">
    <property type="component" value="Unassembled WGS sequence"/>
</dbReference>